<dbReference type="InterPro" id="IPR050857">
    <property type="entry name" value="D-2-hydroxyacid_DH"/>
</dbReference>
<comment type="caution">
    <text evidence="7">The sequence shown here is derived from an EMBL/GenBank/DDBJ whole genome shotgun (WGS) entry which is preliminary data.</text>
</comment>
<dbReference type="PROSITE" id="PS00671">
    <property type="entry name" value="D_2_HYDROXYACID_DH_3"/>
    <property type="match status" value="1"/>
</dbReference>
<dbReference type="Pfam" id="PF00389">
    <property type="entry name" value="2-Hacid_dh"/>
    <property type="match status" value="1"/>
</dbReference>
<dbReference type="SUPFAM" id="SSF52283">
    <property type="entry name" value="Formate/glycerate dehydrogenase catalytic domain-like"/>
    <property type="match status" value="1"/>
</dbReference>
<comment type="similarity">
    <text evidence="1 4">Belongs to the D-isomer specific 2-hydroxyacid dehydrogenase family.</text>
</comment>
<dbReference type="InterPro" id="IPR006140">
    <property type="entry name" value="D-isomer_DH_NAD-bd"/>
</dbReference>
<organism evidence="7 8">
    <name type="scientific">Marasmiellus scandens</name>
    <dbReference type="NCBI Taxonomy" id="2682957"/>
    <lineage>
        <taxon>Eukaryota</taxon>
        <taxon>Fungi</taxon>
        <taxon>Dikarya</taxon>
        <taxon>Basidiomycota</taxon>
        <taxon>Agaricomycotina</taxon>
        <taxon>Agaricomycetes</taxon>
        <taxon>Agaricomycetidae</taxon>
        <taxon>Agaricales</taxon>
        <taxon>Marasmiineae</taxon>
        <taxon>Omphalotaceae</taxon>
        <taxon>Marasmiellus</taxon>
    </lineage>
</organism>
<evidence type="ECO:0000256" key="3">
    <source>
        <dbReference type="ARBA" id="ARBA00023027"/>
    </source>
</evidence>
<feature type="domain" description="D-isomer specific 2-hydroxyacid dehydrogenase catalytic" evidence="5">
    <location>
        <begin position="5"/>
        <end position="315"/>
    </location>
</feature>
<name>A0ABR1JY68_9AGAR</name>
<dbReference type="InterPro" id="IPR029753">
    <property type="entry name" value="D-isomer_DH_CS"/>
</dbReference>
<accession>A0ABR1JY68</accession>
<dbReference type="Pfam" id="PF02826">
    <property type="entry name" value="2-Hacid_dh_C"/>
    <property type="match status" value="1"/>
</dbReference>
<evidence type="ECO:0000313" key="8">
    <source>
        <dbReference type="Proteomes" id="UP001498398"/>
    </source>
</evidence>
<dbReference type="InterPro" id="IPR006139">
    <property type="entry name" value="D-isomer_2_OHA_DH_cat_dom"/>
</dbReference>
<dbReference type="Gene3D" id="3.40.50.720">
    <property type="entry name" value="NAD(P)-binding Rossmann-like Domain"/>
    <property type="match status" value="2"/>
</dbReference>
<evidence type="ECO:0000256" key="4">
    <source>
        <dbReference type="RuleBase" id="RU003719"/>
    </source>
</evidence>
<dbReference type="InterPro" id="IPR036291">
    <property type="entry name" value="NAD(P)-bd_dom_sf"/>
</dbReference>
<sequence>MSRVAILDDYQQVALKLADWSSISGRVAVEVFTDTLAEEDQIVQRLQPYEIICAMRERTKFPRSVLERLPNLRFLTTTGMVNRAIDLDCAKERQIVVSGTGGGGNATVEHIWALVMAVSRCIVTEHNNVRDGNPQWQTCIPTGLSGKTLGLIGVGRLGSATAKIAKMFAMKVIGWSPNLTSERAEQAGVEFCPSKEELVKQSDFISIHMVLSESTRHLFGATDLALMKPTAFFINTSRGPLVDEKALLEVLQNKGIAGAGLDVFDQEPLPQDHPLRKLSNVVLSPHNAYVNDTSYEAWWSQTVDNIEKYLEGKPVRVLYKL</sequence>
<evidence type="ECO:0000313" key="7">
    <source>
        <dbReference type="EMBL" id="KAK7468793.1"/>
    </source>
</evidence>
<evidence type="ECO:0008006" key="9">
    <source>
        <dbReference type="Google" id="ProtNLM"/>
    </source>
</evidence>
<dbReference type="CDD" id="cd12169">
    <property type="entry name" value="PGDH_like_1"/>
    <property type="match status" value="1"/>
</dbReference>
<keyword evidence="2 4" id="KW-0560">Oxidoreductase</keyword>
<feature type="domain" description="D-isomer specific 2-hydroxyacid dehydrogenase NAD-binding" evidence="6">
    <location>
        <begin position="113"/>
        <end position="288"/>
    </location>
</feature>
<keyword evidence="3" id="KW-0520">NAD</keyword>
<dbReference type="Proteomes" id="UP001498398">
    <property type="component" value="Unassembled WGS sequence"/>
</dbReference>
<dbReference type="PANTHER" id="PTHR42789:SF1">
    <property type="entry name" value="D-ISOMER SPECIFIC 2-HYDROXYACID DEHYDROGENASE FAMILY PROTEIN (AFU_ORTHOLOGUE AFUA_6G10090)"/>
    <property type="match status" value="1"/>
</dbReference>
<dbReference type="PANTHER" id="PTHR42789">
    <property type="entry name" value="D-ISOMER SPECIFIC 2-HYDROXYACID DEHYDROGENASE FAMILY PROTEIN (AFU_ORTHOLOGUE AFUA_6G10090)"/>
    <property type="match status" value="1"/>
</dbReference>
<evidence type="ECO:0000259" key="5">
    <source>
        <dbReference type="Pfam" id="PF00389"/>
    </source>
</evidence>
<evidence type="ECO:0000256" key="1">
    <source>
        <dbReference type="ARBA" id="ARBA00005854"/>
    </source>
</evidence>
<gene>
    <name evidence="7" type="ORF">VKT23_003294</name>
</gene>
<protein>
    <recommendedName>
        <fullName evidence="9">D-isomer specific 2-hydroxyacid dehydrogenase</fullName>
    </recommendedName>
</protein>
<proteinExistence type="inferred from homology"/>
<reference evidence="7 8" key="1">
    <citation type="submission" date="2024-01" db="EMBL/GenBank/DDBJ databases">
        <title>A draft genome for the cacao thread blight pathogen Marasmiellus scandens.</title>
        <authorList>
            <person name="Baruah I.K."/>
            <person name="Leung J."/>
            <person name="Bukari Y."/>
            <person name="Amoako-Attah I."/>
            <person name="Meinhardt L.W."/>
            <person name="Bailey B.A."/>
            <person name="Cohen S.P."/>
        </authorList>
    </citation>
    <scope>NUCLEOTIDE SEQUENCE [LARGE SCALE GENOMIC DNA]</scope>
    <source>
        <strain evidence="7 8">GH-19</strain>
    </source>
</reference>
<evidence type="ECO:0000256" key="2">
    <source>
        <dbReference type="ARBA" id="ARBA00023002"/>
    </source>
</evidence>
<dbReference type="SUPFAM" id="SSF51735">
    <property type="entry name" value="NAD(P)-binding Rossmann-fold domains"/>
    <property type="match status" value="1"/>
</dbReference>
<dbReference type="EMBL" id="JBANRG010000003">
    <property type="protein sequence ID" value="KAK7468793.1"/>
    <property type="molecule type" value="Genomic_DNA"/>
</dbReference>
<keyword evidence="8" id="KW-1185">Reference proteome</keyword>
<evidence type="ECO:0000259" key="6">
    <source>
        <dbReference type="Pfam" id="PF02826"/>
    </source>
</evidence>